<accession>A0A812UZF1</accession>
<dbReference type="AlphaFoldDB" id="A0A812UZF1"/>
<feature type="region of interest" description="Disordered" evidence="1">
    <location>
        <begin position="234"/>
        <end position="285"/>
    </location>
</feature>
<evidence type="ECO:0000313" key="3">
    <source>
        <dbReference type="EMBL" id="CAE7592701.1"/>
    </source>
</evidence>
<reference evidence="3" key="1">
    <citation type="submission" date="2021-02" db="EMBL/GenBank/DDBJ databases">
        <authorList>
            <person name="Dougan E. K."/>
            <person name="Rhodes N."/>
            <person name="Thang M."/>
            <person name="Chan C."/>
        </authorList>
    </citation>
    <scope>NUCLEOTIDE SEQUENCE</scope>
</reference>
<comment type="caution">
    <text evidence="3">The sequence shown here is derived from an EMBL/GenBank/DDBJ whole genome shotgun (WGS) entry which is preliminary data.</text>
</comment>
<protein>
    <recommendedName>
        <fullName evidence="5">FZ domain-containing protein</fullName>
    </recommendedName>
</protein>
<feature type="signal peptide" evidence="2">
    <location>
        <begin position="1"/>
        <end position="33"/>
    </location>
</feature>
<evidence type="ECO:0008006" key="5">
    <source>
        <dbReference type="Google" id="ProtNLM"/>
    </source>
</evidence>
<evidence type="ECO:0000313" key="4">
    <source>
        <dbReference type="Proteomes" id="UP000604046"/>
    </source>
</evidence>
<gene>
    <name evidence="3" type="ORF">SNAT2548_LOCUS33737</name>
</gene>
<feature type="compositionally biased region" description="Low complexity" evidence="1">
    <location>
        <begin position="234"/>
        <end position="282"/>
    </location>
</feature>
<keyword evidence="4" id="KW-1185">Reference proteome</keyword>
<feature type="chain" id="PRO_5032784465" description="FZ domain-containing protein" evidence="2">
    <location>
        <begin position="34"/>
        <end position="364"/>
    </location>
</feature>
<feature type="region of interest" description="Disordered" evidence="1">
    <location>
        <begin position="167"/>
        <end position="210"/>
    </location>
</feature>
<feature type="compositionally biased region" description="Polar residues" evidence="1">
    <location>
        <begin position="192"/>
        <end position="201"/>
    </location>
</feature>
<evidence type="ECO:0000256" key="1">
    <source>
        <dbReference type="SAM" id="MobiDB-lite"/>
    </source>
</evidence>
<name>A0A812UZF1_9DINO</name>
<sequence length="364" mass="37740">MVGDGLGRLGRFRGCSGTLAALAFLGLCSQGFGQNLQKGQEAPCSGSSILRMIRDFAPECISACPEVCVPMASLITNVMMGQDPFLTICPNWQTFYCMALPDVLGSCTPLLDAAKKYVGIDLPRSGEQLMEVCEVSSTSTAPTAPSTSTMTATKVTTITKSTKSTTFTGTTFAEGDASTSEPAETTVKEVAESSSFPNQSPARGATSTTATVTATATATATATNSITSTLTATSTGTLTTTTPTPHTVTTELTEAGTTDASTTDASTTGASTSESTTSSEDSQPLQSTALDDLVVVAAGPPMNQSQQNQTEDVEVHNTSNNSDSDDVDDFRDGRGLTPCYVIDNARGTSWSWVLCLSLAFKLSC</sequence>
<dbReference type="Proteomes" id="UP000604046">
    <property type="component" value="Unassembled WGS sequence"/>
</dbReference>
<keyword evidence="2" id="KW-0732">Signal</keyword>
<dbReference type="OrthoDB" id="439117at2759"/>
<dbReference type="EMBL" id="CAJNDS010002776">
    <property type="protein sequence ID" value="CAE7592701.1"/>
    <property type="molecule type" value="Genomic_DNA"/>
</dbReference>
<organism evidence="3 4">
    <name type="scientific">Symbiodinium natans</name>
    <dbReference type="NCBI Taxonomy" id="878477"/>
    <lineage>
        <taxon>Eukaryota</taxon>
        <taxon>Sar</taxon>
        <taxon>Alveolata</taxon>
        <taxon>Dinophyceae</taxon>
        <taxon>Suessiales</taxon>
        <taxon>Symbiodiniaceae</taxon>
        <taxon>Symbiodinium</taxon>
    </lineage>
</organism>
<evidence type="ECO:0000256" key="2">
    <source>
        <dbReference type="SAM" id="SignalP"/>
    </source>
</evidence>
<proteinExistence type="predicted"/>
<feature type="region of interest" description="Disordered" evidence="1">
    <location>
        <begin position="302"/>
        <end position="330"/>
    </location>
</feature>